<dbReference type="AlphaFoldDB" id="A0AAJ1Y9S9"/>
<evidence type="ECO:0000259" key="4">
    <source>
        <dbReference type="PROSITE" id="PS51000"/>
    </source>
</evidence>
<dbReference type="InterPro" id="IPR018356">
    <property type="entry name" value="Tscrpt_reg_HTH_DeoR_CS"/>
</dbReference>
<dbReference type="PRINTS" id="PR00037">
    <property type="entry name" value="HTHLACR"/>
</dbReference>
<dbReference type="EMBL" id="JAVIGA010000007">
    <property type="protein sequence ID" value="MDQ9126606.1"/>
    <property type="molecule type" value="Genomic_DNA"/>
</dbReference>
<accession>A0AAJ1Y9S9</accession>
<keyword evidence="1" id="KW-0805">Transcription regulation</keyword>
<proteinExistence type="predicted"/>
<dbReference type="InterPro" id="IPR036388">
    <property type="entry name" value="WH-like_DNA-bd_sf"/>
</dbReference>
<evidence type="ECO:0000256" key="1">
    <source>
        <dbReference type="ARBA" id="ARBA00023015"/>
    </source>
</evidence>
<name>A0AAJ1Y9S9_SERFO</name>
<dbReference type="RefSeq" id="WP_309047200.1">
    <property type="nucleotide sequence ID" value="NZ_JAVIGA010000007.1"/>
</dbReference>
<evidence type="ECO:0000256" key="3">
    <source>
        <dbReference type="ARBA" id="ARBA00023163"/>
    </source>
</evidence>
<keyword evidence="3" id="KW-0804">Transcription</keyword>
<dbReference type="Pfam" id="PF08220">
    <property type="entry name" value="HTH_DeoR"/>
    <property type="match status" value="1"/>
</dbReference>
<reference evidence="5" key="1">
    <citation type="submission" date="2023-08" db="EMBL/GenBank/DDBJ databases">
        <title>The Comparative Genomic Analysis of Yersiniaceae from Polar Regions.</title>
        <authorList>
            <person name="Goncharov A."/>
            <person name="Aslanov B."/>
            <person name="Kolodzhieva V."/>
            <person name="Azarov D."/>
            <person name="Mochov A."/>
            <person name="Lebedeva E."/>
        </authorList>
    </citation>
    <scope>NUCLEOTIDE SEQUENCE</scope>
    <source>
        <strain evidence="5">Vf</strain>
    </source>
</reference>
<dbReference type="InterPro" id="IPR014036">
    <property type="entry name" value="DeoR-like_C"/>
</dbReference>
<dbReference type="InterPro" id="IPR050313">
    <property type="entry name" value="Carb_Metab_HTH_regulators"/>
</dbReference>
<dbReference type="InterPro" id="IPR036390">
    <property type="entry name" value="WH_DNA-bd_sf"/>
</dbReference>
<dbReference type="PANTHER" id="PTHR30363:SF44">
    <property type="entry name" value="AGA OPERON TRANSCRIPTIONAL REPRESSOR-RELATED"/>
    <property type="match status" value="1"/>
</dbReference>
<protein>
    <submittedName>
        <fullName evidence="5">DeoR family transcriptional regulator</fullName>
    </submittedName>
</protein>
<evidence type="ECO:0000313" key="5">
    <source>
        <dbReference type="EMBL" id="MDQ9126606.1"/>
    </source>
</evidence>
<dbReference type="GO" id="GO:0003700">
    <property type="term" value="F:DNA-binding transcription factor activity"/>
    <property type="evidence" value="ECO:0007669"/>
    <property type="project" value="InterPro"/>
</dbReference>
<dbReference type="PROSITE" id="PS51000">
    <property type="entry name" value="HTH_DEOR_2"/>
    <property type="match status" value="1"/>
</dbReference>
<dbReference type="PROSITE" id="PS00894">
    <property type="entry name" value="HTH_DEOR_1"/>
    <property type="match status" value="1"/>
</dbReference>
<feature type="domain" description="HTH deoR-type" evidence="4">
    <location>
        <begin position="7"/>
        <end position="62"/>
    </location>
</feature>
<gene>
    <name evidence="5" type="ORF">RDT67_09200</name>
</gene>
<organism evidence="5 6">
    <name type="scientific">Serratia fonticola</name>
    <dbReference type="NCBI Taxonomy" id="47917"/>
    <lineage>
        <taxon>Bacteria</taxon>
        <taxon>Pseudomonadati</taxon>
        <taxon>Pseudomonadota</taxon>
        <taxon>Gammaproteobacteria</taxon>
        <taxon>Enterobacterales</taxon>
        <taxon>Yersiniaceae</taxon>
        <taxon>Serratia</taxon>
    </lineage>
</organism>
<sequence length="241" mass="27236">MLTSIQVVSRHSAILARLQECGYISTGELARALNVSVHTIRRDLNMLECQHQLRRCHGGAGELNKPHDRKDIFGAEQIMAIAKAIVSELEAGSCLYVDSQSLGETLIGLLPEESYYLITQHIELIVQAQKNPFIDMFFLDRELSPDGDNASIQMSMAKKLSRRVDHCIIEADYIDGDGNVFEQCNQQVVVKRHFLTCSRRQHVVCHHEVIPDHPLAKIGAASHLRRVFFLRQPTENRINGE</sequence>
<keyword evidence="2" id="KW-0238">DNA-binding</keyword>
<dbReference type="Pfam" id="PF00455">
    <property type="entry name" value="DeoRC"/>
    <property type="match status" value="1"/>
</dbReference>
<dbReference type="SMART" id="SM00420">
    <property type="entry name" value="HTH_DEOR"/>
    <property type="match status" value="1"/>
</dbReference>
<dbReference type="Gene3D" id="1.10.10.10">
    <property type="entry name" value="Winged helix-like DNA-binding domain superfamily/Winged helix DNA-binding domain"/>
    <property type="match status" value="1"/>
</dbReference>
<dbReference type="PANTHER" id="PTHR30363">
    <property type="entry name" value="HTH-TYPE TRANSCRIPTIONAL REGULATOR SRLR-RELATED"/>
    <property type="match status" value="1"/>
</dbReference>
<evidence type="ECO:0000313" key="6">
    <source>
        <dbReference type="Proteomes" id="UP001224622"/>
    </source>
</evidence>
<dbReference type="SMART" id="SM01134">
    <property type="entry name" value="DeoRC"/>
    <property type="match status" value="1"/>
</dbReference>
<dbReference type="InterPro" id="IPR001034">
    <property type="entry name" value="DeoR_HTH"/>
</dbReference>
<evidence type="ECO:0000256" key="2">
    <source>
        <dbReference type="ARBA" id="ARBA00023125"/>
    </source>
</evidence>
<dbReference type="Proteomes" id="UP001224622">
    <property type="component" value="Unassembled WGS sequence"/>
</dbReference>
<dbReference type="GO" id="GO:0003677">
    <property type="term" value="F:DNA binding"/>
    <property type="evidence" value="ECO:0007669"/>
    <property type="project" value="UniProtKB-KW"/>
</dbReference>
<dbReference type="InterPro" id="IPR037171">
    <property type="entry name" value="NagB/RpiA_transferase-like"/>
</dbReference>
<dbReference type="SUPFAM" id="SSF100950">
    <property type="entry name" value="NagB/RpiA/CoA transferase-like"/>
    <property type="match status" value="1"/>
</dbReference>
<comment type="caution">
    <text evidence="5">The sequence shown here is derived from an EMBL/GenBank/DDBJ whole genome shotgun (WGS) entry which is preliminary data.</text>
</comment>
<dbReference type="SUPFAM" id="SSF46785">
    <property type="entry name" value="Winged helix' DNA-binding domain"/>
    <property type="match status" value="1"/>
</dbReference>